<proteinExistence type="predicted"/>
<name>A0AAD8GP58_9APIA</name>
<evidence type="ECO:0000313" key="2">
    <source>
        <dbReference type="Proteomes" id="UP001237642"/>
    </source>
</evidence>
<keyword evidence="2" id="KW-1185">Reference proteome</keyword>
<protein>
    <submittedName>
        <fullName evidence="1">Uncharacterized protein</fullName>
    </submittedName>
</protein>
<dbReference type="Proteomes" id="UP001237642">
    <property type="component" value="Unassembled WGS sequence"/>
</dbReference>
<reference evidence="1" key="1">
    <citation type="submission" date="2023-02" db="EMBL/GenBank/DDBJ databases">
        <title>Genome of toxic invasive species Heracleum sosnowskyi carries increased number of genes despite the absence of recent whole-genome duplications.</title>
        <authorList>
            <person name="Schelkunov M."/>
            <person name="Shtratnikova V."/>
            <person name="Makarenko M."/>
            <person name="Klepikova A."/>
            <person name="Omelchenko D."/>
            <person name="Novikova G."/>
            <person name="Obukhova E."/>
            <person name="Bogdanov V."/>
            <person name="Penin A."/>
            <person name="Logacheva M."/>
        </authorList>
    </citation>
    <scope>NUCLEOTIDE SEQUENCE</scope>
    <source>
        <strain evidence="1">Hsosn_3</strain>
        <tissue evidence="1">Leaf</tissue>
    </source>
</reference>
<gene>
    <name evidence="1" type="ORF">POM88_053914</name>
</gene>
<dbReference type="AlphaFoldDB" id="A0AAD8GP58"/>
<comment type="caution">
    <text evidence="1">The sequence shown here is derived from an EMBL/GenBank/DDBJ whole genome shotgun (WGS) entry which is preliminary data.</text>
</comment>
<organism evidence="1 2">
    <name type="scientific">Heracleum sosnowskyi</name>
    <dbReference type="NCBI Taxonomy" id="360622"/>
    <lineage>
        <taxon>Eukaryota</taxon>
        <taxon>Viridiplantae</taxon>
        <taxon>Streptophyta</taxon>
        <taxon>Embryophyta</taxon>
        <taxon>Tracheophyta</taxon>
        <taxon>Spermatophyta</taxon>
        <taxon>Magnoliopsida</taxon>
        <taxon>eudicotyledons</taxon>
        <taxon>Gunneridae</taxon>
        <taxon>Pentapetalae</taxon>
        <taxon>asterids</taxon>
        <taxon>campanulids</taxon>
        <taxon>Apiales</taxon>
        <taxon>Apiaceae</taxon>
        <taxon>Apioideae</taxon>
        <taxon>apioid superclade</taxon>
        <taxon>Tordylieae</taxon>
        <taxon>Tordyliinae</taxon>
        <taxon>Heracleum</taxon>
    </lineage>
</organism>
<sequence length="178" mass="19493">MPLGSLASIMFKALTSKWLFILMKNKLVSLITLLLLLCFRTWTLDDDECLGLVGVAANWTPIFNIYLGMPADLGNGFFFNERFQVLLKINGVGMWLSCNVDNREAEIIQLYADFANGPPSYFHMYTETLVSLPGLVMSPTTRMLGDGNGGNVVGGSCFTLGSIGRMTPSEKSSSAEDD</sequence>
<reference evidence="1" key="2">
    <citation type="submission" date="2023-05" db="EMBL/GenBank/DDBJ databases">
        <authorList>
            <person name="Schelkunov M.I."/>
        </authorList>
    </citation>
    <scope>NUCLEOTIDE SEQUENCE</scope>
    <source>
        <strain evidence="1">Hsosn_3</strain>
        <tissue evidence="1">Leaf</tissue>
    </source>
</reference>
<dbReference type="EMBL" id="JAUIZM010000022">
    <property type="protein sequence ID" value="KAK1351909.1"/>
    <property type="molecule type" value="Genomic_DNA"/>
</dbReference>
<accession>A0AAD8GP58</accession>
<evidence type="ECO:0000313" key="1">
    <source>
        <dbReference type="EMBL" id="KAK1351909.1"/>
    </source>
</evidence>